<evidence type="ECO:0000313" key="1">
    <source>
        <dbReference type="EMBL" id="WAC01506.1"/>
    </source>
</evidence>
<name>A0A9E8SCY5_9FLAO</name>
<organism evidence="1 2">
    <name type="scientific">Lacinutrix neustonica</name>
    <dbReference type="NCBI Taxonomy" id="2980107"/>
    <lineage>
        <taxon>Bacteria</taxon>
        <taxon>Pseudomonadati</taxon>
        <taxon>Bacteroidota</taxon>
        <taxon>Flavobacteriia</taxon>
        <taxon>Flavobacteriales</taxon>
        <taxon>Flavobacteriaceae</taxon>
        <taxon>Lacinutrix</taxon>
    </lineage>
</organism>
<gene>
    <name evidence="1" type="ORF">N7U66_16095</name>
</gene>
<proteinExistence type="predicted"/>
<dbReference type="EMBL" id="CP113088">
    <property type="protein sequence ID" value="WAC01506.1"/>
    <property type="molecule type" value="Genomic_DNA"/>
</dbReference>
<dbReference type="RefSeq" id="WP_267676119.1">
    <property type="nucleotide sequence ID" value="NZ_CP113088.1"/>
</dbReference>
<dbReference type="KEGG" id="lnu:N7U66_16095"/>
<dbReference type="AlphaFoldDB" id="A0A9E8SCY5"/>
<sequence>MKYFFCLFYFIICSISAQETIETKLLSKIEVKADSIIGIDSFKTLFFIKNNTLIKQQEGINLKYSNLQLGNITSANTFNPLKINLFYKAFNTVIILDNRLAEIFKVDFNTLKAYKNVTHVATGSDNTIWIFNQNLQQLELYDYKANHIRAKTLPISSQVIDLTSNYNSCWLVTKDFIYQYNYTGSLISKIENIGFTSIKESDENIILKKENTLYLIREKSKKIQKINLPNLLINQFLVTNQILYIYTDGFLHEYQIKPK</sequence>
<protein>
    <submittedName>
        <fullName evidence="1">Uncharacterized protein</fullName>
    </submittedName>
</protein>
<dbReference type="InterPro" id="IPR015943">
    <property type="entry name" value="WD40/YVTN_repeat-like_dom_sf"/>
</dbReference>
<reference evidence="1" key="1">
    <citation type="submission" date="2022-11" db="EMBL/GenBank/DDBJ databases">
        <title>Lacinutrix neustonica HL-RS19T sp. nov., isolated from the surface microlayer sample of brackish Lake Shihwa.</title>
        <authorList>
            <person name="Choi J.Y."/>
            <person name="Hwang C.Y."/>
        </authorList>
    </citation>
    <scope>NUCLEOTIDE SEQUENCE</scope>
    <source>
        <strain evidence="1">HL-RS19</strain>
    </source>
</reference>
<dbReference type="Proteomes" id="UP001164705">
    <property type="component" value="Chromosome"/>
</dbReference>
<dbReference type="Gene3D" id="2.130.10.10">
    <property type="entry name" value="YVTN repeat-like/Quinoprotein amine dehydrogenase"/>
    <property type="match status" value="1"/>
</dbReference>
<evidence type="ECO:0000313" key="2">
    <source>
        <dbReference type="Proteomes" id="UP001164705"/>
    </source>
</evidence>
<keyword evidence="2" id="KW-1185">Reference proteome</keyword>
<accession>A0A9E8SCY5</accession>